<feature type="binding site" evidence="9">
    <location>
        <position position="63"/>
    </location>
    <ligand>
        <name>substrate</name>
    </ligand>
</feature>
<feature type="domain" description="Aspartate/glutamate/uridylate kinase" evidence="10">
    <location>
        <begin position="4"/>
        <end position="232"/>
    </location>
</feature>
<dbReference type="EMBL" id="AZEU01000295">
    <property type="protein sequence ID" value="KRL39445.1"/>
    <property type="molecule type" value="Genomic_DNA"/>
</dbReference>
<keyword evidence="9" id="KW-0963">Cytoplasm</keyword>
<keyword evidence="7 9" id="KW-0067">ATP-binding</keyword>
<reference evidence="11 12" key="1">
    <citation type="journal article" date="2015" name="Genome Announc.">
        <title>Expanding the biotechnology potential of lactobacilli through comparative genomics of 213 strains and associated genera.</title>
        <authorList>
            <person name="Sun Z."/>
            <person name="Harris H.M."/>
            <person name="McCann A."/>
            <person name="Guo C."/>
            <person name="Argimon S."/>
            <person name="Zhang W."/>
            <person name="Yang X."/>
            <person name="Jeffery I.B."/>
            <person name="Cooney J.C."/>
            <person name="Kagawa T.F."/>
            <person name="Liu W."/>
            <person name="Song Y."/>
            <person name="Salvetti E."/>
            <person name="Wrobel A."/>
            <person name="Rasinkangas P."/>
            <person name="Parkhill J."/>
            <person name="Rea M.C."/>
            <person name="O'Sullivan O."/>
            <person name="Ritari J."/>
            <person name="Douillard F.P."/>
            <person name="Paul Ross R."/>
            <person name="Yang R."/>
            <person name="Briner A.E."/>
            <person name="Felis G.E."/>
            <person name="de Vos W.M."/>
            <person name="Barrangou R."/>
            <person name="Klaenhammer T.R."/>
            <person name="Caufield P.W."/>
            <person name="Cui Y."/>
            <person name="Zhang H."/>
            <person name="O'Toole P.W."/>
        </authorList>
    </citation>
    <scope>NUCLEOTIDE SEQUENCE [LARGE SCALE GENOMIC DNA]</scope>
    <source>
        <strain evidence="11 12">DSM 13343</strain>
    </source>
</reference>
<comment type="function">
    <text evidence="9">Catalyzes the ATP-dependent phosphorylation of N-acetyl-L-glutamate.</text>
</comment>
<dbReference type="GO" id="GO:0005737">
    <property type="term" value="C:cytoplasm"/>
    <property type="evidence" value="ECO:0007669"/>
    <property type="project" value="UniProtKB-SubCell"/>
</dbReference>
<proteinExistence type="inferred from homology"/>
<evidence type="ECO:0000256" key="3">
    <source>
        <dbReference type="ARBA" id="ARBA00022605"/>
    </source>
</evidence>
<comment type="catalytic activity">
    <reaction evidence="8 9">
        <text>N-acetyl-L-glutamate + ATP = N-acetyl-L-glutamyl 5-phosphate + ADP</text>
        <dbReference type="Rhea" id="RHEA:14629"/>
        <dbReference type="ChEBI" id="CHEBI:30616"/>
        <dbReference type="ChEBI" id="CHEBI:44337"/>
        <dbReference type="ChEBI" id="CHEBI:57936"/>
        <dbReference type="ChEBI" id="CHEBI:456216"/>
        <dbReference type="EC" id="2.7.2.8"/>
    </reaction>
</comment>
<dbReference type="Gene3D" id="3.40.1160.10">
    <property type="entry name" value="Acetylglutamate kinase-like"/>
    <property type="match status" value="1"/>
</dbReference>
<evidence type="ECO:0000256" key="7">
    <source>
        <dbReference type="ARBA" id="ARBA00022840"/>
    </source>
</evidence>
<evidence type="ECO:0000256" key="1">
    <source>
        <dbReference type="ARBA" id="ARBA00004828"/>
    </source>
</evidence>
<evidence type="ECO:0000313" key="12">
    <source>
        <dbReference type="Proteomes" id="UP000051790"/>
    </source>
</evidence>
<dbReference type="GO" id="GO:0003991">
    <property type="term" value="F:acetylglutamate kinase activity"/>
    <property type="evidence" value="ECO:0007669"/>
    <property type="project" value="UniProtKB-UniRule"/>
</dbReference>
<evidence type="ECO:0000256" key="8">
    <source>
        <dbReference type="ARBA" id="ARBA00048141"/>
    </source>
</evidence>
<dbReference type="PATRIC" id="fig|1423769.4.peg.2753"/>
<keyword evidence="2 9" id="KW-0055">Arginine biosynthesis</keyword>
<keyword evidence="6 9" id="KW-0418">Kinase</keyword>
<dbReference type="NCBIfam" id="TIGR00761">
    <property type="entry name" value="argB"/>
    <property type="match status" value="1"/>
</dbReference>
<evidence type="ECO:0000256" key="2">
    <source>
        <dbReference type="ARBA" id="ARBA00022571"/>
    </source>
</evidence>
<dbReference type="HAMAP" id="MF_00082">
    <property type="entry name" value="ArgB"/>
    <property type="match status" value="1"/>
</dbReference>
<dbReference type="UniPathway" id="UPA00068">
    <property type="reaction ID" value="UER00107"/>
</dbReference>
<evidence type="ECO:0000313" key="11">
    <source>
        <dbReference type="EMBL" id="KRL39445.1"/>
    </source>
</evidence>
<dbReference type="EC" id="2.7.2.8" evidence="9"/>
<dbReference type="InterPro" id="IPR001048">
    <property type="entry name" value="Asp/Glu/Uridylate_kinase"/>
</dbReference>
<keyword evidence="3 9" id="KW-0028">Amino-acid biosynthesis</keyword>
<organism evidence="11 12">
    <name type="scientific">Lacticaseibacillus manihotivorans DSM 13343 = JCM 12514</name>
    <dbReference type="NCBI Taxonomy" id="1423769"/>
    <lineage>
        <taxon>Bacteria</taxon>
        <taxon>Bacillati</taxon>
        <taxon>Bacillota</taxon>
        <taxon>Bacilli</taxon>
        <taxon>Lactobacillales</taxon>
        <taxon>Lactobacillaceae</taxon>
        <taxon>Lacticaseibacillus</taxon>
    </lineage>
</organism>
<dbReference type="GO" id="GO:0042450">
    <property type="term" value="P:L-arginine biosynthetic process via ornithine"/>
    <property type="evidence" value="ECO:0007669"/>
    <property type="project" value="UniProtKB-UniRule"/>
</dbReference>
<comment type="pathway">
    <text evidence="1 9">Amino-acid biosynthesis; L-arginine biosynthesis; N(2)-acetyl-L-ornithine from L-glutamate: step 2/4.</text>
</comment>
<dbReference type="PANTHER" id="PTHR23342:SF0">
    <property type="entry name" value="N-ACETYLGLUTAMATE SYNTHASE, MITOCHONDRIAL"/>
    <property type="match status" value="1"/>
</dbReference>
<evidence type="ECO:0000259" key="10">
    <source>
        <dbReference type="Pfam" id="PF00696"/>
    </source>
</evidence>
<dbReference type="PANTHER" id="PTHR23342">
    <property type="entry name" value="N-ACETYLGLUTAMATE SYNTHASE"/>
    <property type="match status" value="1"/>
</dbReference>
<comment type="caution">
    <text evidence="11">The sequence shown here is derived from an EMBL/GenBank/DDBJ whole genome shotgun (WGS) entry which is preliminary data.</text>
</comment>
<feature type="site" description="Transition state stabilizer" evidence="9">
    <location>
        <position position="214"/>
    </location>
</feature>
<name>A0A0R1QB25_9LACO</name>
<comment type="subcellular location">
    <subcellularLocation>
        <location evidence="9">Cytoplasm</location>
    </subcellularLocation>
</comment>
<evidence type="ECO:0000256" key="5">
    <source>
        <dbReference type="ARBA" id="ARBA00022741"/>
    </source>
</evidence>
<evidence type="ECO:0000256" key="4">
    <source>
        <dbReference type="ARBA" id="ARBA00022679"/>
    </source>
</evidence>
<dbReference type="InterPro" id="IPR036393">
    <property type="entry name" value="AceGlu_kinase-like_sf"/>
</dbReference>
<dbReference type="RefSeq" id="WP_056964996.1">
    <property type="nucleotide sequence ID" value="NZ_AZEU01000295.1"/>
</dbReference>
<dbReference type="SUPFAM" id="SSF53633">
    <property type="entry name" value="Carbamate kinase-like"/>
    <property type="match status" value="1"/>
</dbReference>
<feature type="binding site" evidence="9">
    <location>
        <begin position="41"/>
        <end position="42"/>
    </location>
    <ligand>
        <name>substrate</name>
    </ligand>
</feature>
<evidence type="ECO:0000256" key="9">
    <source>
        <dbReference type="HAMAP-Rule" id="MF_00082"/>
    </source>
</evidence>
<sequence>MSDLMIIKLGGNAATQLSPAFFAQLAAWHDAGNKVLLIHGGGPQINAWSQKFGLTPIKKAGIRVTDPQTLQVTQAVLLGVVQPQLCLALSQHGLPALGLNCTDAHLLVGDFLDQAIYGQVGAVTGVNGQALSEFLTDHIGVLAPLAQTEDGQLLNVNADMAAAAVATALHASKLVLLTDVPGVLEQGNVVAKLTPQKAAQLIATNVITKGMQPKIEAAAHTAQVVHEVVITDALNHAGTVVVACAG</sequence>
<dbReference type="CDD" id="cd04238">
    <property type="entry name" value="AAK_NAGK-like"/>
    <property type="match status" value="1"/>
</dbReference>
<gene>
    <name evidence="9" type="primary">argB</name>
    <name evidence="11" type="ORF">FD01_GL002551</name>
</gene>
<feature type="site" description="Transition state stabilizer" evidence="9">
    <location>
        <position position="8"/>
    </location>
</feature>
<dbReference type="InterPro" id="IPR037528">
    <property type="entry name" value="ArgB"/>
</dbReference>
<comment type="similarity">
    <text evidence="9">Belongs to the acetylglutamate kinase family. ArgB subfamily.</text>
</comment>
<dbReference type="GO" id="GO:0005524">
    <property type="term" value="F:ATP binding"/>
    <property type="evidence" value="ECO:0007669"/>
    <property type="project" value="UniProtKB-UniRule"/>
</dbReference>
<dbReference type="AlphaFoldDB" id="A0A0R1QB25"/>
<dbReference type="Pfam" id="PF00696">
    <property type="entry name" value="AA_kinase"/>
    <property type="match status" value="1"/>
</dbReference>
<dbReference type="Proteomes" id="UP000051790">
    <property type="component" value="Unassembled WGS sequence"/>
</dbReference>
<dbReference type="OrthoDB" id="9803155at2"/>
<dbReference type="PIRSF" id="PIRSF000728">
    <property type="entry name" value="NAGK"/>
    <property type="match status" value="1"/>
</dbReference>
<keyword evidence="12" id="KW-1185">Reference proteome</keyword>
<protein>
    <recommendedName>
        <fullName evidence="9">Acetylglutamate kinase</fullName>
        <ecNumber evidence="9">2.7.2.8</ecNumber>
    </recommendedName>
    <alternativeName>
        <fullName evidence="9">N-acetyl-L-glutamate 5-phosphotransferase</fullName>
    </alternativeName>
    <alternativeName>
        <fullName evidence="9">NAG kinase</fullName>
        <shortName evidence="9">NAGK</shortName>
    </alternativeName>
</protein>
<evidence type="ECO:0000256" key="6">
    <source>
        <dbReference type="ARBA" id="ARBA00022777"/>
    </source>
</evidence>
<accession>A0A0R1QB25</accession>
<feature type="binding site" evidence="9">
    <location>
        <position position="155"/>
    </location>
    <ligand>
        <name>substrate</name>
    </ligand>
</feature>
<dbReference type="InterPro" id="IPR004662">
    <property type="entry name" value="AcgluKinase_fam"/>
</dbReference>
<keyword evidence="4 9" id="KW-0808">Transferase</keyword>
<keyword evidence="5 9" id="KW-0547">Nucleotide-binding</keyword>